<proteinExistence type="predicted"/>
<evidence type="ECO:0000313" key="1">
    <source>
        <dbReference type="EMBL" id="MBT1698162.1"/>
    </source>
</evidence>
<protein>
    <submittedName>
        <fullName evidence="1">Uncharacterized protein</fullName>
    </submittedName>
</protein>
<evidence type="ECO:0000313" key="2">
    <source>
        <dbReference type="Proteomes" id="UP001319200"/>
    </source>
</evidence>
<accession>A0AAP2DN53</accession>
<name>A0AAP2DN53_9BACT</name>
<sequence length="123" mass="13766">MFKMLAGPLKLVSVDIWHRRNPDKLVQILFGGSSISYVCPVATQVAHNLSNNMVTGMGGMEALKRSLKDRETLTYYGVRGPEKMAVDHLIYRGYFFVSSCTLGKNPKAFYTEVCQSSLLNDLQ</sequence>
<organism evidence="1 2">
    <name type="scientific">Chryseosolibacter histidini</name>
    <dbReference type="NCBI Taxonomy" id="2782349"/>
    <lineage>
        <taxon>Bacteria</taxon>
        <taxon>Pseudomonadati</taxon>
        <taxon>Bacteroidota</taxon>
        <taxon>Cytophagia</taxon>
        <taxon>Cytophagales</taxon>
        <taxon>Chryseotaleaceae</taxon>
        <taxon>Chryseosolibacter</taxon>
    </lineage>
</organism>
<comment type="caution">
    <text evidence="1">The sequence shown here is derived from an EMBL/GenBank/DDBJ whole genome shotgun (WGS) entry which is preliminary data.</text>
</comment>
<dbReference type="EMBL" id="JAHESF010000013">
    <property type="protein sequence ID" value="MBT1698162.1"/>
    <property type="molecule type" value="Genomic_DNA"/>
</dbReference>
<reference evidence="1 2" key="1">
    <citation type="submission" date="2021-05" db="EMBL/GenBank/DDBJ databases">
        <title>A Polyphasic approach of four new species of the genus Ohtaekwangia: Ohtaekwangia histidinii sp. nov., Ohtaekwangia cretensis sp. nov., Ohtaekwangia indiensis sp. nov., Ohtaekwangia reichenbachii sp. nov. from diverse environment.</title>
        <authorList>
            <person name="Octaviana S."/>
        </authorList>
    </citation>
    <scope>NUCLEOTIDE SEQUENCE [LARGE SCALE GENOMIC DNA]</scope>
    <source>
        <strain evidence="1 2">PWU4</strain>
    </source>
</reference>
<dbReference type="Proteomes" id="UP001319200">
    <property type="component" value="Unassembled WGS sequence"/>
</dbReference>
<dbReference type="AlphaFoldDB" id="A0AAP2DN53"/>
<keyword evidence="2" id="KW-1185">Reference proteome</keyword>
<dbReference type="RefSeq" id="WP_254164047.1">
    <property type="nucleotide sequence ID" value="NZ_JAHESF010000013.1"/>
</dbReference>
<gene>
    <name evidence="1" type="ORF">KK083_14815</name>
</gene>